<keyword evidence="5" id="KW-1185">Reference proteome</keyword>
<organism evidence="4 5">
    <name type="scientific">Emticicia agri</name>
    <dbReference type="NCBI Taxonomy" id="2492393"/>
    <lineage>
        <taxon>Bacteria</taxon>
        <taxon>Pseudomonadati</taxon>
        <taxon>Bacteroidota</taxon>
        <taxon>Cytophagia</taxon>
        <taxon>Cytophagales</taxon>
        <taxon>Leadbetterellaceae</taxon>
        <taxon>Emticicia</taxon>
    </lineage>
</organism>
<name>A0A4Q5LW91_9BACT</name>
<feature type="domain" description="Peptidase S74" evidence="3">
    <location>
        <begin position="363"/>
        <end position="536"/>
    </location>
</feature>
<keyword evidence="1" id="KW-0175">Coiled coil</keyword>
<evidence type="ECO:0000313" key="5">
    <source>
        <dbReference type="Proteomes" id="UP000293162"/>
    </source>
</evidence>
<dbReference type="Pfam" id="PF13884">
    <property type="entry name" value="Peptidase_S74"/>
    <property type="match status" value="1"/>
</dbReference>
<gene>
    <name evidence="4" type="ORF">EWM59_19585</name>
</gene>
<dbReference type="OrthoDB" id="946948at2"/>
<dbReference type="PROSITE" id="PS51688">
    <property type="entry name" value="ICA"/>
    <property type="match status" value="1"/>
</dbReference>
<evidence type="ECO:0000256" key="1">
    <source>
        <dbReference type="SAM" id="Coils"/>
    </source>
</evidence>
<reference evidence="4 5" key="1">
    <citation type="submission" date="2019-02" db="EMBL/GenBank/DDBJ databases">
        <title>Bacterial novel species Emticicia sp. 17J42-9 isolated from soil.</title>
        <authorList>
            <person name="Jung H.-Y."/>
        </authorList>
    </citation>
    <scope>NUCLEOTIDE SEQUENCE [LARGE SCALE GENOMIC DNA]</scope>
    <source>
        <strain evidence="4 5">17J42-9</strain>
    </source>
</reference>
<evidence type="ECO:0000259" key="3">
    <source>
        <dbReference type="PROSITE" id="PS51688"/>
    </source>
</evidence>
<sequence>MIINQHTKQVMKNISLFFTVLLLTNAFVQAQSVTLATSTLNPTKGTVVYNNGTNILQYWNGTAWIPVINAASGTGWALNGTHLRTTNTGFVGIGIPAPEAPLSVRAEGIGISQETNGSEVRMGFYTEGSSVATVQTHTPHDLTFATGNGSPRVYIKHNSGNIGIGTPTPNNKLQIGSLGSNGFVGNQLALGNGTHAMAINQTNSVAFLGSSTDIILNPRYFSSGGGYVGINTFSPANLLQIGSMGGTGYAGNDIAFGNGSNVTGISQTNAALTIATTTDVVFRANNNTTQVGIGGGRVGINTLTPRGPLDVASYSNTAPLSVAYFFRSSSTGNPVVSSNSSYVAPISIYADNGVLSTAFVAISDARIKNIIGISSSVKDLETVKTLHITDYTMKDHLQHGTKTYKKVIAQQVEKVYPQAVTHITDVVPDIYALAEKAVFDEKNKTLQCLLEKNYELKIGEILQFIHPEKGKLKAEVIEVSDNSFTVKDWQYPTDKIFVYGREVNDFRSVDYEALSMLGISAIQQLAKENEEVRLRNNELNRKNDELNRKLEQMKSDFSARLEAIEAQLSKTPTGN</sequence>
<dbReference type="AlphaFoldDB" id="A0A4Q5LW91"/>
<dbReference type="Proteomes" id="UP000293162">
    <property type="component" value="Unassembled WGS sequence"/>
</dbReference>
<evidence type="ECO:0000256" key="2">
    <source>
        <dbReference type="SAM" id="SignalP"/>
    </source>
</evidence>
<keyword evidence="2" id="KW-0732">Signal</keyword>
<dbReference type="EMBL" id="SEWF01000034">
    <property type="protein sequence ID" value="RYU93964.1"/>
    <property type="molecule type" value="Genomic_DNA"/>
</dbReference>
<feature type="signal peptide" evidence="2">
    <location>
        <begin position="1"/>
        <end position="30"/>
    </location>
</feature>
<accession>A0A4Q5LW91</accession>
<protein>
    <recommendedName>
        <fullName evidence="3">Peptidase S74 domain-containing protein</fullName>
    </recommendedName>
</protein>
<evidence type="ECO:0000313" key="4">
    <source>
        <dbReference type="EMBL" id="RYU93964.1"/>
    </source>
</evidence>
<dbReference type="InterPro" id="IPR030392">
    <property type="entry name" value="S74_ICA"/>
</dbReference>
<comment type="caution">
    <text evidence="4">The sequence shown here is derived from an EMBL/GenBank/DDBJ whole genome shotgun (WGS) entry which is preliminary data.</text>
</comment>
<feature type="chain" id="PRO_5020913140" description="Peptidase S74 domain-containing protein" evidence="2">
    <location>
        <begin position="31"/>
        <end position="575"/>
    </location>
</feature>
<proteinExistence type="predicted"/>
<feature type="coiled-coil region" evidence="1">
    <location>
        <begin position="522"/>
        <end position="567"/>
    </location>
</feature>